<feature type="binding site" evidence="2">
    <location>
        <position position="138"/>
    </location>
    <ligand>
        <name>Fe cation</name>
        <dbReference type="ChEBI" id="CHEBI:24875"/>
    </ligand>
</feature>
<name>X5HJQ4_9RICK</name>
<dbReference type="STRING" id="1286528.NHE_0373"/>
<evidence type="ECO:0000256" key="2">
    <source>
        <dbReference type="HAMAP-Rule" id="MF_00163"/>
    </source>
</evidence>
<evidence type="ECO:0000313" key="3">
    <source>
        <dbReference type="EMBL" id="AHX11324.1"/>
    </source>
</evidence>
<proteinExistence type="inferred from homology"/>
<dbReference type="Pfam" id="PF01327">
    <property type="entry name" value="Pep_deformylase"/>
    <property type="match status" value="1"/>
</dbReference>
<comment type="function">
    <text evidence="2">Removes the formyl group from the N-terminal Met of newly synthesized proteins. Requires at least a dipeptide for an efficient rate of reaction. N-terminal L-methionine is a prerequisite for activity but the enzyme has broad specificity at other positions.</text>
</comment>
<dbReference type="NCBIfam" id="TIGR00079">
    <property type="entry name" value="pept_deformyl"/>
    <property type="match status" value="1"/>
</dbReference>
<keyword evidence="2 3" id="KW-0378">Hydrolase</keyword>
<sequence length="176" mass="19905">MVSEPVDSVCNETKKFMDDMLETMYESGGIGLAAVQVGVLKRIIVVDISEGKEWRYSPLDHPDYTSCGGPYYMANPEIIEFSENHVLAYEGCLSVPEQKYEVSRPDAITVKYLGYDGKETVLKANGWLGRCIQHEIDHIDGKLFISHLSRLKFDMATKKALKIKRRHLEEDASSEV</sequence>
<dbReference type="EMBL" id="CP007481">
    <property type="protein sequence ID" value="AHX11324.1"/>
    <property type="molecule type" value="Genomic_DNA"/>
</dbReference>
<feature type="binding site" evidence="2">
    <location>
        <position position="134"/>
    </location>
    <ligand>
        <name>Fe cation</name>
        <dbReference type="ChEBI" id="CHEBI:24875"/>
    </ligand>
</feature>
<dbReference type="HAMAP" id="MF_00163">
    <property type="entry name" value="Pep_deformylase"/>
    <property type="match status" value="1"/>
</dbReference>
<keyword evidence="2" id="KW-0648">Protein biosynthesis</keyword>
<protein>
    <recommendedName>
        <fullName evidence="2">Peptide deformylase</fullName>
        <shortName evidence="2">PDF</shortName>
        <ecNumber evidence="2">3.5.1.88</ecNumber>
    </recommendedName>
    <alternativeName>
        <fullName evidence="2">Polypeptide deformylase</fullName>
    </alternativeName>
</protein>
<dbReference type="HOGENOM" id="CLU_061901_2_2_5"/>
<feature type="binding site" evidence="2">
    <location>
        <position position="92"/>
    </location>
    <ligand>
        <name>Fe cation</name>
        <dbReference type="ChEBI" id="CHEBI:24875"/>
    </ligand>
</feature>
<evidence type="ECO:0000256" key="1">
    <source>
        <dbReference type="ARBA" id="ARBA00010759"/>
    </source>
</evidence>
<dbReference type="SUPFAM" id="SSF56420">
    <property type="entry name" value="Peptide deformylase"/>
    <property type="match status" value="1"/>
</dbReference>
<dbReference type="GO" id="GO:0042586">
    <property type="term" value="F:peptide deformylase activity"/>
    <property type="evidence" value="ECO:0007669"/>
    <property type="project" value="UniProtKB-UniRule"/>
</dbReference>
<dbReference type="Proteomes" id="UP000023755">
    <property type="component" value="Chromosome"/>
</dbReference>
<dbReference type="PANTHER" id="PTHR10458:SF22">
    <property type="entry name" value="PEPTIDE DEFORMYLASE"/>
    <property type="match status" value="1"/>
</dbReference>
<accession>X5HJQ4</accession>
<dbReference type="InterPro" id="IPR036821">
    <property type="entry name" value="Peptide_deformylase_sf"/>
</dbReference>
<dbReference type="PRINTS" id="PR01576">
    <property type="entry name" value="PDEFORMYLASE"/>
</dbReference>
<dbReference type="InterPro" id="IPR023635">
    <property type="entry name" value="Peptide_deformylase"/>
</dbReference>
<dbReference type="GO" id="GO:0046872">
    <property type="term" value="F:metal ion binding"/>
    <property type="evidence" value="ECO:0007669"/>
    <property type="project" value="UniProtKB-KW"/>
</dbReference>
<comment type="catalytic activity">
    <reaction evidence="2">
        <text>N-terminal N-formyl-L-methionyl-[peptide] + H2O = N-terminal L-methionyl-[peptide] + formate</text>
        <dbReference type="Rhea" id="RHEA:24420"/>
        <dbReference type="Rhea" id="RHEA-COMP:10639"/>
        <dbReference type="Rhea" id="RHEA-COMP:10640"/>
        <dbReference type="ChEBI" id="CHEBI:15377"/>
        <dbReference type="ChEBI" id="CHEBI:15740"/>
        <dbReference type="ChEBI" id="CHEBI:49298"/>
        <dbReference type="ChEBI" id="CHEBI:64731"/>
        <dbReference type="EC" id="3.5.1.88"/>
    </reaction>
</comment>
<keyword evidence="4" id="KW-1185">Reference proteome</keyword>
<feature type="active site" evidence="2">
    <location>
        <position position="135"/>
    </location>
</feature>
<comment type="similarity">
    <text evidence="1 2">Belongs to the polypeptide deformylase family.</text>
</comment>
<dbReference type="GO" id="GO:0006412">
    <property type="term" value="P:translation"/>
    <property type="evidence" value="ECO:0007669"/>
    <property type="project" value="UniProtKB-UniRule"/>
</dbReference>
<dbReference type="KEGG" id="nhm:NHE_0373"/>
<evidence type="ECO:0000313" key="4">
    <source>
        <dbReference type="Proteomes" id="UP000023755"/>
    </source>
</evidence>
<dbReference type="CDD" id="cd00487">
    <property type="entry name" value="Pep_deformylase"/>
    <property type="match status" value="1"/>
</dbReference>
<comment type="cofactor">
    <cofactor evidence="2">
        <name>Fe(2+)</name>
        <dbReference type="ChEBI" id="CHEBI:29033"/>
    </cofactor>
    <text evidence="2">Binds 1 Fe(2+) ion.</text>
</comment>
<gene>
    <name evidence="2 3" type="primary">def</name>
    <name evidence="3" type="ORF">NHE_0373</name>
</gene>
<dbReference type="Gene3D" id="3.90.45.10">
    <property type="entry name" value="Peptide deformylase"/>
    <property type="match status" value="1"/>
</dbReference>
<dbReference type="AlphaFoldDB" id="X5HJQ4"/>
<keyword evidence="2" id="KW-0408">Iron</keyword>
<dbReference type="NCBIfam" id="NF001159">
    <property type="entry name" value="PRK00150.1-3"/>
    <property type="match status" value="1"/>
</dbReference>
<dbReference type="PANTHER" id="PTHR10458">
    <property type="entry name" value="PEPTIDE DEFORMYLASE"/>
    <property type="match status" value="1"/>
</dbReference>
<dbReference type="PIRSF" id="PIRSF004749">
    <property type="entry name" value="Pep_def"/>
    <property type="match status" value="1"/>
</dbReference>
<keyword evidence="2" id="KW-0479">Metal-binding</keyword>
<reference evidence="3 4" key="1">
    <citation type="submission" date="2014-03" db="EMBL/GenBank/DDBJ databases">
        <title>Sequencing and Comparison of Genomes and Transcriptome Profiles of Human Ehrlichiosis Agents.</title>
        <authorList>
            <person name="Lin M."/>
            <person name="Daugherty S.C."/>
            <person name="Nagaraj S."/>
            <person name="Cheng Z."/>
            <person name="Xiong Q."/>
            <person name="Lin F.-Y."/>
            <person name="Sengamalay N."/>
            <person name="Ott S."/>
            <person name="Godinez A."/>
            <person name="Tallon L.J."/>
            <person name="Sadzewicz L."/>
            <person name="Fraser C.M."/>
            <person name="Dunning Hotopp J.C."/>
            <person name="Rikihisa Y."/>
        </authorList>
    </citation>
    <scope>NUCLEOTIDE SEQUENCE [LARGE SCALE GENOMIC DNA]</scope>
    <source>
        <strain evidence="3 4">Oregon</strain>
    </source>
</reference>
<organism evidence="3 4">
    <name type="scientific">Neorickettsia helminthoeca str. Oregon</name>
    <dbReference type="NCBI Taxonomy" id="1286528"/>
    <lineage>
        <taxon>Bacteria</taxon>
        <taxon>Pseudomonadati</taxon>
        <taxon>Pseudomonadota</taxon>
        <taxon>Alphaproteobacteria</taxon>
        <taxon>Rickettsiales</taxon>
        <taxon>Anaplasmataceae</taxon>
        <taxon>Neorickettsia</taxon>
    </lineage>
</organism>
<dbReference type="EC" id="3.5.1.88" evidence="2"/>